<organism evidence="1 2">
    <name type="scientific">Leadbettera azotonutricia (strain ATCC BAA-888 / DSM 13862 / ZAS-9)</name>
    <name type="common">Treponema azotonutricium</name>
    <dbReference type="NCBI Taxonomy" id="545695"/>
    <lineage>
        <taxon>Bacteria</taxon>
        <taxon>Pseudomonadati</taxon>
        <taxon>Spirochaetota</taxon>
        <taxon>Spirochaetia</taxon>
        <taxon>Spirochaetales</taxon>
        <taxon>Breznakiellaceae</taxon>
        <taxon>Leadbettera</taxon>
    </lineage>
</organism>
<evidence type="ECO:0000313" key="2">
    <source>
        <dbReference type="Proteomes" id="UP000009222"/>
    </source>
</evidence>
<dbReference type="EMBL" id="CP001841">
    <property type="protein sequence ID" value="AEF80789.1"/>
    <property type="molecule type" value="Genomic_DNA"/>
</dbReference>
<evidence type="ECO:0000313" key="1">
    <source>
        <dbReference type="EMBL" id="AEF80789.1"/>
    </source>
</evidence>
<dbReference type="KEGG" id="taz:TREAZ_3298"/>
<reference evidence="2" key="1">
    <citation type="submission" date="2009-12" db="EMBL/GenBank/DDBJ databases">
        <title>Complete sequence of Treponema azotonutricium strain ZAS-9.</title>
        <authorList>
            <person name="Tetu S.G."/>
            <person name="Matson E."/>
            <person name="Ren Q."/>
            <person name="Seshadri R."/>
            <person name="Elbourne L."/>
            <person name="Hassan K.A."/>
            <person name="Durkin A."/>
            <person name="Radune D."/>
            <person name="Mohamoud Y."/>
            <person name="Shay R."/>
            <person name="Jin S."/>
            <person name="Zhang X."/>
            <person name="Lucey K."/>
            <person name="Ballor N.R."/>
            <person name="Ottesen E."/>
            <person name="Rosenthal R."/>
            <person name="Allen A."/>
            <person name="Leadbetter J.R."/>
            <person name="Paulsen I.T."/>
        </authorList>
    </citation>
    <scope>NUCLEOTIDE SEQUENCE [LARGE SCALE GENOMIC DNA]</scope>
    <source>
        <strain evidence="2">ATCC BAA-888 / DSM 13862 / ZAS-9</strain>
    </source>
</reference>
<dbReference type="AlphaFoldDB" id="F5Y924"/>
<keyword evidence="2" id="KW-1185">Reference proteome</keyword>
<reference evidence="1 2" key="2">
    <citation type="journal article" date="2011" name="ISME J.">
        <title>RNA-seq reveals cooperative metabolic interactions between two termite-gut spirochete species in co-culture.</title>
        <authorList>
            <person name="Rosenthal A.Z."/>
            <person name="Matson E.G."/>
            <person name="Eldar A."/>
            <person name="Leadbetter J.R."/>
        </authorList>
    </citation>
    <scope>NUCLEOTIDE SEQUENCE [LARGE SCALE GENOMIC DNA]</scope>
    <source>
        <strain evidence="2">ATCC BAA-888 / DSM 13862 / ZAS-9</strain>
    </source>
</reference>
<name>F5Y924_LEAAZ</name>
<dbReference type="Proteomes" id="UP000009222">
    <property type="component" value="Chromosome"/>
</dbReference>
<accession>F5Y924</accession>
<proteinExistence type="predicted"/>
<dbReference type="InParanoid" id="F5Y924"/>
<protein>
    <submittedName>
        <fullName evidence="1">Uncharacterized protein</fullName>
    </submittedName>
</protein>
<dbReference type="OrthoDB" id="361366at2"/>
<dbReference type="RefSeq" id="WP_015712266.1">
    <property type="nucleotide sequence ID" value="NC_015577.1"/>
</dbReference>
<sequence length="83" mass="9604">MDEAITFVPSAFKHGVTKEAIYQAVDHPQYEDLMEDFSNKYLLLGFDGNANLLEILYNRISENTIRVFHAMPCRPAWRELANI</sequence>
<gene>
    <name evidence="1" type="ordered locus">TREAZ_3298</name>
</gene>
<dbReference type="HOGENOM" id="CLU_168745_1_1_12"/>
<dbReference type="STRING" id="545695.TREAZ_3298"/>